<proteinExistence type="predicted"/>
<gene>
    <name evidence="1" type="ORF">g.18499</name>
</gene>
<dbReference type="OrthoDB" id="7277941at2759"/>
<reference evidence="1" key="1">
    <citation type="submission" date="2015-09" db="EMBL/GenBank/DDBJ databases">
        <title>De novo assembly of Pectinophora gossypiella (Pink Bollworm) gut transcriptome.</title>
        <authorList>
            <person name="Tassone E.E."/>
        </authorList>
    </citation>
    <scope>NUCLEOTIDE SEQUENCE</scope>
</reference>
<accession>A0A1E1WAR3</accession>
<dbReference type="AlphaFoldDB" id="A0A1E1WAR3"/>
<name>A0A1E1WAR3_PECGO</name>
<feature type="non-terminal residue" evidence="1">
    <location>
        <position position="1"/>
    </location>
</feature>
<dbReference type="EMBL" id="GDQN01007025">
    <property type="protein sequence ID" value="JAT84029.1"/>
    <property type="molecule type" value="Transcribed_RNA"/>
</dbReference>
<evidence type="ECO:0000313" key="1">
    <source>
        <dbReference type="EMBL" id="JAT84029.1"/>
    </source>
</evidence>
<protein>
    <submittedName>
        <fullName evidence="1">Uncharacterized protein</fullName>
    </submittedName>
</protein>
<sequence length="205" mass="23824">LLMEQYYYRFQLTTQDRISRPCLQRADRFADAQRRVQDQEEIELAIQQAATEDFLDPSSGQSSKEMQRDPLGDNAEEVFQDIPQASVTPPRVEELPRQDIEHEAYQLVSVITVPDFVRIPYSSTNCIVAGCNHRDNLHRVNLTIRRDILSKQNIYIPRDTRICGEHLEEGILLNELALYCRPTRDTFKSAQIRDMLKMLQSKDTP</sequence>
<organism evidence="1">
    <name type="scientific">Pectinophora gossypiella</name>
    <name type="common">Cotton pink bollworm</name>
    <name type="synonym">Depressaria gossypiella</name>
    <dbReference type="NCBI Taxonomy" id="13191"/>
    <lineage>
        <taxon>Eukaryota</taxon>
        <taxon>Metazoa</taxon>
        <taxon>Ecdysozoa</taxon>
        <taxon>Arthropoda</taxon>
        <taxon>Hexapoda</taxon>
        <taxon>Insecta</taxon>
        <taxon>Pterygota</taxon>
        <taxon>Neoptera</taxon>
        <taxon>Endopterygota</taxon>
        <taxon>Lepidoptera</taxon>
        <taxon>Glossata</taxon>
        <taxon>Ditrysia</taxon>
        <taxon>Gelechioidea</taxon>
        <taxon>Gelechiidae</taxon>
        <taxon>Apatetrinae</taxon>
        <taxon>Pectinophora</taxon>
    </lineage>
</organism>